<feature type="transmembrane region" description="Helical" evidence="8">
    <location>
        <begin position="99"/>
        <end position="119"/>
    </location>
</feature>
<dbReference type="PANTHER" id="PTHR30269:SF0">
    <property type="entry name" value="MEMBRANE TRANSPORTER PROTEIN YFCA-RELATED"/>
    <property type="match status" value="1"/>
</dbReference>
<feature type="transmembrane region" description="Helical" evidence="8">
    <location>
        <begin position="140"/>
        <end position="156"/>
    </location>
</feature>
<feature type="transmembrane region" description="Helical" evidence="8">
    <location>
        <begin position="243"/>
        <end position="261"/>
    </location>
</feature>
<reference evidence="9" key="1">
    <citation type="submission" date="2020-02" db="EMBL/GenBank/DDBJ databases">
        <authorList>
            <person name="Meier V. D."/>
        </authorList>
    </citation>
    <scope>NUCLEOTIDE SEQUENCE</scope>
    <source>
        <strain evidence="9">AVDCRST_MAG35</strain>
    </source>
</reference>
<comment type="subcellular location">
    <subcellularLocation>
        <location evidence="1 8">Cell membrane</location>
        <topology evidence="1 8">Multi-pass membrane protein</topology>
    </subcellularLocation>
</comment>
<comment type="similarity">
    <text evidence="2 8">Belongs to the 4-toluene sulfonate uptake permease (TSUP) (TC 2.A.102) family.</text>
</comment>
<keyword evidence="7 8" id="KW-0472">Membrane</keyword>
<evidence type="ECO:0000256" key="8">
    <source>
        <dbReference type="RuleBase" id="RU363041"/>
    </source>
</evidence>
<sequence>MEWWQVALVVLAGTWAGIINAIAGSGTLVTFPVLLAVGFAPVSATMTNAVGLSVGGLTGVLGYRRELAGQGRRIALLLPASLLGALGGAWLLLRLPEDLFETVVPVLVVLALVLVVLQPRLQRRLRDRTAARGGAVSRGWPSRWAAALAVLGAGVVGVYGGYFTAAQGIMLLAVVGALVVEELQRLNALKNVLATGVNLVAAGTYAVVGGDRVDWRVAAILAGSSLAGGWLGARFGRRLPAPVLRGVIVVVGLAAVVVLVVRT</sequence>
<dbReference type="Pfam" id="PF01925">
    <property type="entry name" value="TauE"/>
    <property type="match status" value="1"/>
</dbReference>
<keyword evidence="4 8" id="KW-1003">Cell membrane</keyword>
<keyword evidence="5 8" id="KW-0812">Transmembrane</keyword>
<evidence type="ECO:0000256" key="5">
    <source>
        <dbReference type="ARBA" id="ARBA00022692"/>
    </source>
</evidence>
<evidence type="ECO:0000256" key="2">
    <source>
        <dbReference type="ARBA" id="ARBA00009142"/>
    </source>
</evidence>
<feature type="transmembrane region" description="Helical" evidence="8">
    <location>
        <begin position="74"/>
        <end position="93"/>
    </location>
</feature>
<dbReference type="InterPro" id="IPR002781">
    <property type="entry name" value="TM_pro_TauE-like"/>
</dbReference>
<keyword evidence="3" id="KW-0813">Transport</keyword>
<feature type="transmembrane region" description="Helical" evidence="8">
    <location>
        <begin position="162"/>
        <end position="180"/>
    </location>
</feature>
<dbReference type="InterPro" id="IPR052017">
    <property type="entry name" value="TSUP"/>
</dbReference>
<dbReference type="EMBL" id="CADCUY010000252">
    <property type="protein sequence ID" value="CAA9406998.1"/>
    <property type="molecule type" value="Genomic_DNA"/>
</dbReference>
<evidence type="ECO:0000256" key="6">
    <source>
        <dbReference type="ARBA" id="ARBA00022989"/>
    </source>
</evidence>
<evidence type="ECO:0000256" key="3">
    <source>
        <dbReference type="ARBA" id="ARBA00022448"/>
    </source>
</evidence>
<evidence type="ECO:0000313" key="9">
    <source>
        <dbReference type="EMBL" id="CAA9406998.1"/>
    </source>
</evidence>
<dbReference type="AlphaFoldDB" id="A0A6J4PA95"/>
<keyword evidence="6 8" id="KW-1133">Transmembrane helix</keyword>
<dbReference type="PANTHER" id="PTHR30269">
    <property type="entry name" value="TRANSMEMBRANE PROTEIN YFCA"/>
    <property type="match status" value="1"/>
</dbReference>
<proteinExistence type="inferred from homology"/>
<evidence type="ECO:0000256" key="7">
    <source>
        <dbReference type="ARBA" id="ARBA00023136"/>
    </source>
</evidence>
<evidence type="ECO:0000256" key="1">
    <source>
        <dbReference type="ARBA" id="ARBA00004651"/>
    </source>
</evidence>
<dbReference type="GO" id="GO:0005886">
    <property type="term" value="C:plasma membrane"/>
    <property type="evidence" value="ECO:0007669"/>
    <property type="project" value="UniProtKB-SubCell"/>
</dbReference>
<feature type="transmembrane region" description="Helical" evidence="8">
    <location>
        <begin position="192"/>
        <end position="209"/>
    </location>
</feature>
<accession>A0A6J4PA95</accession>
<feature type="transmembrane region" description="Helical" evidence="8">
    <location>
        <begin position="31"/>
        <end position="62"/>
    </location>
</feature>
<protein>
    <recommendedName>
        <fullName evidence="8">Probable membrane transporter protein</fullName>
    </recommendedName>
</protein>
<evidence type="ECO:0000256" key="4">
    <source>
        <dbReference type="ARBA" id="ARBA00022475"/>
    </source>
</evidence>
<gene>
    <name evidence="9" type="ORF">AVDCRST_MAG35-1216</name>
</gene>
<organism evidence="9">
    <name type="scientific">uncultured Quadrisphaera sp</name>
    <dbReference type="NCBI Taxonomy" id="904978"/>
    <lineage>
        <taxon>Bacteria</taxon>
        <taxon>Bacillati</taxon>
        <taxon>Actinomycetota</taxon>
        <taxon>Actinomycetes</taxon>
        <taxon>Kineosporiales</taxon>
        <taxon>Kineosporiaceae</taxon>
        <taxon>Quadrisphaera</taxon>
        <taxon>environmental samples</taxon>
    </lineage>
</organism>
<name>A0A6J4PA95_9ACTN</name>